<evidence type="ECO:0000259" key="1">
    <source>
        <dbReference type="Pfam" id="PF13401"/>
    </source>
</evidence>
<dbReference type="Pfam" id="PF13401">
    <property type="entry name" value="AAA_22"/>
    <property type="match status" value="1"/>
</dbReference>
<dbReference type="RefSeq" id="WP_393012968.1">
    <property type="nucleotide sequence ID" value="NZ_JAZAQF010000059.1"/>
</dbReference>
<reference evidence="4" key="1">
    <citation type="journal article" date="2024" name="Algal Res.">
        <title>Biochemical, toxicological and genomic investigation of a high-biomass producing Limnothrix strain isolated from Italian shallow drinking water reservoir.</title>
        <authorList>
            <person name="Simonazzi M."/>
            <person name="Shishido T.K."/>
            <person name="Delbaje E."/>
            <person name="Wahlsten M."/>
            <person name="Fewer D.P."/>
            <person name="Sivonen K."/>
            <person name="Pezzolesi L."/>
            <person name="Pistocchi R."/>
        </authorList>
    </citation>
    <scope>NUCLEOTIDE SEQUENCE [LARGE SCALE GENOMIC DNA]</scope>
    <source>
        <strain evidence="4">LRLZ20PSL1</strain>
    </source>
</reference>
<evidence type="ECO:0000313" key="4">
    <source>
        <dbReference type="Proteomes" id="UP001604335"/>
    </source>
</evidence>
<organism evidence="3 4">
    <name type="scientific">Limnothrix redekei LRLZ20PSL1</name>
    <dbReference type="NCBI Taxonomy" id="3112953"/>
    <lineage>
        <taxon>Bacteria</taxon>
        <taxon>Bacillati</taxon>
        <taxon>Cyanobacteriota</taxon>
        <taxon>Cyanophyceae</taxon>
        <taxon>Pseudanabaenales</taxon>
        <taxon>Pseudanabaenaceae</taxon>
        <taxon>Limnothrix</taxon>
    </lineage>
</organism>
<dbReference type="Gene3D" id="3.40.50.300">
    <property type="entry name" value="P-loop containing nucleotide triphosphate hydrolases"/>
    <property type="match status" value="1"/>
</dbReference>
<protein>
    <submittedName>
        <fullName evidence="3">AAA family ATPase</fullName>
    </submittedName>
</protein>
<accession>A0ABW7CA80</accession>
<gene>
    <name evidence="3" type="ORF">VPK24_10525</name>
</gene>
<feature type="domain" description="ORC1/DEAH AAA+ ATPase" evidence="1">
    <location>
        <begin position="304"/>
        <end position="424"/>
    </location>
</feature>
<comment type="caution">
    <text evidence="3">The sequence shown here is derived from an EMBL/GenBank/DDBJ whole genome shotgun (WGS) entry which is preliminary data.</text>
</comment>
<sequence>MALKGKNYLPREELKTYVRNYFEKLSQSPLSNLGKIVGNFPKISLKCIAHRTFKAYHVKNLGSLLGLMSIGQSKGRNVSWKKGKELAPDLVESLCSVADESWAAEDSAASLEIIQAKVRVAWEQPGRNQLSWVLRVKGTTLQNLVFLLRSFKNKFCEIDDNILKSDVRNALHCLEKLGILEDKREETNSTTRTGSKTWRFLLRFKTHSYDGVDSVLQELSDRWDQGRAKQSTQSGDLASEDGLVRIDTDSSTKTDLKTSSITSVQSLQRVLSQLPQERLFGIQQFQQKLEAYLTDPEDSWLIDVVGEGGVGKTSLTAKTVRSVVEKADFRDISWVTAKKQYFDLQTQAKVDHEQRSSSSFDDLILDIARDLRIELPKSSEHYFGALCEEIKSRPYLIVIDNLETLEGYKSILSRFRSPLDPQKLIAIEPSKILITSRVKLRSGLIGVRELPMTGIDRSSTIELIRDRGQNIDRIAEADDEDLMPIYDTSRGIPLITHLIVNTIAKYDFPLQEILQQIAGLDDLREFLYEDSVASLSPASLKCLCVIAASENGYAISYDILQGKVELDDAEFKECLAELSQYHLLEKVGSSLHRYPRYKIHSFLHQFMNESYRAQ</sequence>
<evidence type="ECO:0000259" key="2">
    <source>
        <dbReference type="Pfam" id="PF19959"/>
    </source>
</evidence>
<name>A0ABW7CA80_9CYAN</name>
<feature type="domain" description="Effector-associated" evidence="2">
    <location>
        <begin position="85"/>
        <end position="224"/>
    </location>
</feature>
<dbReference type="InterPro" id="IPR045434">
    <property type="entry name" value="EAD4"/>
</dbReference>
<dbReference type="InterPro" id="IPR027417">
    <property type="entry name" value="P-loop_NTPase"/>
</dbReference>
<evidence type="ECO:0000313" key="3">
    <source>
        <dbReference type="EMBL" id="MFG3818070.1"/>
    </source>
</evidence>
<dbReference type="InterPro" id="IPR049945">
    <property type="entry name" value="AAA_22"/>
</dbReference>
<dbReference type="Pfam" id="PF19959">
    <property type="entry name" value="EAD4"/>
    <property type="match status" value="1"/>
</dbReference>
<dbReference type="Proteomes" id="UP001604335">
    <property type="component" value="Unassembled WGS sequence"/>
</dbReference>
<dbReference type="PRINTS" id="PR00364">
    <property type="entry name" value="DISEASERSIST"/>
</dbReference>
<keyword evidence="4" id="KW-1185">Reference proteome</keyword>
<dbReference type="SUPFAM" id="SSF52540">
    <property type="entry name" value="P-loop containing nucleoside triphosphate hydrolases"/>
    <property type="match status" value="1"/>
</dbReference>
<dbReference type="EMBL" id="JAZAQF010000059">
    <property type="protein sequence ID" value="MFG3818070.1"/>
    <property type="molecule type" value="Genomic_DNA"/>
</dbReference>
<proteinExistence type="predicted"/>